<proteinExistence type="predicted"/>
<protein>
    <recommendedName>
        <fullName evidence="4">Tyrosine specific protein phosphatases domain-containing protein</fullName>
    </recommendedName>
</protein>
<feature type="chain" id="PRO_5004060416" description="Tyrosine specific protein phosphatases domain-containing protein" evidence="1">
    <location>
        <begin position="22"/>
        <end position="265"/>
    </location>
</feature>
<dbReference type="Gene3D" id="3.90.190.10">
    <property type="entry name" value="Protein tyrosine phosphatase superfamily"/>
    <property type="match status" value="1"/>
</dbReference>
<dbReference type="RefSeq" id="WP_015469387.1">
    <property type="nucleotide sequence ID" value="NC_020813.1"/>
</dbReference>
<dbReference type="KEGG" id="bex:A11Q_677"/>
<feature type="signal peptide" evidence="1">
    <location>
        <begin position="1"/>
        <end position="21"/>
    </location>
</feature>
<dbReference type="Proteomes" id="UP000012040">
    <property type="component" value="Chromosome"/>
</dbReference>
<dbReference type="PROSITE" id="PS51257">
    <property type="entry name" value="PROKAR_LIPOPROTEIN"/>
    <property type="match status" value="1"/>
</dbReference>
<accession>M4V698</accession>
<dbReference type="InterPro" id="IPR029021">
    <property type="entry name" value="Prot-tyrosine_phosphatase-like"/>
</dbReference>
<sequence length="265" mass="30485">MHVRVSLKLGLMALFFPFVMACQNSPAANATSNAASSPNDEKYQNWVESVRYYKKHFGLNDLSSKKVNNRGNGDQDLYGVRNFRVVLHGVYYRGGANNVYNKLQKRKNNNPLPNVALENLCKENFGTAFYFYTDNADQMQANTICETTASKSKNNINYTQITAFKESNQIELLRKIHQHIVDMNTKPIYGHCWNGWHASGLIASLSLMQFCHYTNEQALNYWIKNTDKNDAGYKSVKKRISTFKRIPELEIDEKFRKEICIKPAE</sequence>
<evidence type="ECO:0000313" key="3">
    <source>
        <dbReference type="Proteomes" id="UP000012040"/>
    </source>
</evidence>
<dbReference type="SUPFAM" id="SSF52799">
    <property type="entry name" value="(Phosphotyrosine protein) phosphatases II"/>
    <property type="match status" value="1"/>
</dbReference>
<organism evidence="2 3">
    <name type="scientific">Pseudobdellovibrio exovorus JSS</name>
    <dbReference type="NCBI Taxonomy" id="1184267"/>
    <lineage>
        <taxon>Bacteria</taxon>
        <taxon>Pseudomonadati</taxon>
        <taxon>Bdellovibrionota</taxon>
        <taxon>Bdellovibrionia</taxon>
        <taxon>Bdellovibrionales</taxon>
        <taxon>Pseudobdellovibrionaceae</taxon>
        <taxon>Pseudobdellovibrio</taxon>
    </lineage>
</organism>
<dbReference type="STRING" id="1184267.A11Q_677"/>
<evidence type="ECO:0000313" key="2">
    <source>
        <dbReference type="EMBL" id="AGH94897.1"/>
    </source>
</evidence>
<evidence type="ECO:0008006" key="4">
    <source>
        <dbReference type="Google" id="ProtNLM"/>
    </source>
</evidence>
<keyword evidence="3" id="KW-1185">Reference proteome</keyword>
<dbReference type="AlphaFoldDB" id="M4V698"/>
<dbReference type="HOGENOM" id="CLU_1048308_0_0_7"/>
<reference evidence="2 3" key="1">
    <citation type="journal article" date="2013" name="ISME J.">
        <title>By their genes ye shall know them: genomic signatures of predatory bacteria.</title>
        <authorList>
            <person name="Pasternak Z."/>
            <person name="Pietrokovski S."/>
            <person name="Rotem O."/>
            <person name="Gophna U."/>
            <person name="Lurie-Weinberger M.N."/>
            <person name="Jurkevitch E."/>
        </authorList>
    </citation>
    <scope>NUCLEOTIDE SEQUENCE [LARGE SCALE GENOMIC DNA]</scope>
    <source>
        <strain evidence="2 3">JSS</strain>
    </source>
</reference>
<gene>
    <name evidence="2" type="ORF">A11Q_677</name>
</gene>
<name>M4V698_9BACT</name>
<dbReference type="OrthoDB" id="7826480at2"/>
<evidence type="ECO:0000256" key="1">
    <source>
        <dbReference type="SAM" id="SignalP"/>
    </source>
</evidence>
<dbReference type="EMBL" id="CP003537">
    <property type="protein sequence ID" value="AGH94897.1"/>
    <property type="molecule type" value="Genomic_DNA"/>
</dbReference>
<dbReference type="PATRIC" id="fig|1184267.3.peg.686"/>
<keyword evidence="1" id="KW-0732">Signal</keyword>